<evidence type="ECO:0000313" key="6">
    <source>
        <dbReference type="EMBL" id="WXB16019.1"/>
    </source>
</evidence>
<dbReference type="InterPro" id="IPR036244">
    <property type="entry name" value="TipA-like_antibiotic-bd"/>
</dbReference>
<reference evidence="6 7" key="1">
    <citation type="submission" date="2021-12" db="EMBL/GenBank/DDBJ databases">
        <title>Discovery of the Pendulisporaceae a myxobacterial family with distinct sporulation behavior and unique specialized metabolism.</title>
        <authorList>
            <person name="Garcia R."/>
            <person name="Popoff A."/>
            <person name="Bader C.D."/>
            <person name="Loehr J."/>
            <person name="Walesch S."/>
            <person name="Walt C."/>
            <person name="Boldt J."/>
            <person name="Bunk B."/>
            <person name="Haeckl F.J.F.P.J."/>
            <person name="Gunesch A.P."/>
            <person name="Birkelbach J."/>
            <person name="Nuebel U."/>
            <person name="Pietschmann T."/>
            <person name="Bach T."/>
            <person name="Mueller R."/>
        </authorList>
    </citation>
    <scope>NUCLEOTIDE SEQUENCE [LARGE SCALE GENOMIC DNA]</scope>
    <source>
        <strain evidence="6 7">MSr11954</strain>
    </source>
</reference>
<protein>
    <submittedName>
        <fullName evidence="6">MerR family transcriptional regulator</fullName>
    </submittedName>
</protein>
<dbReference type="PANTHER" id="PTHR30204">
    <property type="entry name" value="REDOX-CYCLING DRUG-SENSING TRANSCRIPTIONAL ACTIVATOR SOXR"/>
    <property type="match status" value="1"/>
</dbReference>
<evidence type="ECO:0000256" key="3">
    <source>
        <dbReference type="ARBA" id="ARBA00023159"/>
    </source>
</evidence>
<dbReference type="Pfam" id="PF07739">
    <property type="entry name" value="TipAS"/>
    <property type="match status" value="1"/>
</dbReference>
<keyword evidence="2" id="KW-0238">DNA-binding</keyword>
<dbReference type="EMBL" id="CP089984">
    <property type="protein sequence ID" value="WXB16019.1"/>
    <property type="molecule type" value="Genomic_DNA"/>
</dbReference>
<dbReference type="InterPro" id="IPR009061">
    <property type="entry name" value="DNA-bd_dom_put_sf"/>
</dbReference>
<dbReference type="PANTHER" id="PTHR30204:SF90">
    <property type="entry name" value="HTH-TYPE TRANSCRIPTIONAL ACTIVATOR MTA"/>
    <property type="match status" value="1"/>
</dbReference>
<dbReference type="InterPro" id="IPR000551">
    <property type="entry name" value="MerR-type_HTH_dom"/>
</dbReference>
<evidence type="ECO:0000256" key="4">
    <source>
        <dbReference type="ARBA" id="ARBA00023163"/>
    </source>
</evidence>
<evidence type="ECO:0000313" key="7">
    <source>
        <dbReference type="Proteomes" id="UP001370348"/>
    </source>
</evidence>
<evidence type="ECO:0000256" key="1">
    <source>
        <dbReference type="ARBA" id="ARBA00023015"/>
    </source>
</evidence>
<dbReference type="RefSeq" id="WP_394825649.1">
    <property type="nucleotide sequence ID" value="NZ_CP089984.1"/>
</dbReference>
<name>A0ABZ2M2I1_9BACT</name>
<dbReference type="SMART" id="SM00422">
    <property type="entry name" value="HTH_MERR"/>
    <property type="match status" value="1"/>
</dbReference>
<dbReference type="SUPFAM" id="SSF89082">
    <property type="entry name" value="Antibiotic binding domain of TipA-like multidrug resistance regulators"/>
    <property type="match status" value="1"/>
</dbReference>
<dbReference type="Gene3D" id="1.10.1660.10">
    <property type="match status" value="1"/>
</dbReference>
<evidence type="ECO:0000259" key="5">
    <source>
        <dbReference type="PROSITE" id="PS50937"/>
    </source>
</evidence>
<keyword evidence="1" id="KW-0805">Transcription regulation</keyword>
<feature type="domain" description="HTH merR-type" evidence="5">
    <location>
        <begin position="1"/>
        <end position="70"/>
    </location>
</feature>
<keyword evidence="3" id="KW-0010">Activator</keyword>
<dbReference type="InterPro" id="IPR047057">
    <property type="entry name" value="MerR_fam"/>
</dbReference>
<proteinExistence type="predicted"/>
<dbReference type="PROSITE" id="PS50937">
    <property type="entry name" value="HTH_MERR_2"/>
    <property type="match status" value="1"/>
</dbReference>
<dbReference type="Gene3D" id="1.10.490.50">
    <property type="entry name" value="Antibiotic binding domain of TipA-like multidrug resistance regulators"/>
    <property type="match status" value="1"/>
</dbReference>
<keyword evidence="7" id="KW-1185">Reference proteome</keyword>
<accession>A0ABZ2M2I1</accession>
<dbReference type="InterPro" id="IPR012925">
    <property type="entry name" value="TipAS_dom"/>
</dbReference>
<keyword evidence="4" id="KW-0804">Transcription</keyword>
<organism evidence="6 7">
    <name type="scientific">Pendulispora albinea</name>
    <dbReference type="NCBI Taxonomy" id="2741071"/>
    <lineage>
        <taxon>Bacteria</taxon>
        <taxon>Pseudomonadati</taxon>
        <taxon>Myxococcota</taxon>
        <taxon>Myxococcia</taxon>
        <taxon>Myxococcales</taxon>
        <taxon>Sorangiineae</taxon>
        <taxon>Pendulisporaceae</taxon>
        <taxon>Pendulispora</taxon>
    </lineage>
</organism>
<dbReference type="Pfam" id="PF13411">
    <property type="entry name" value="MerR_1"/>
    <property type="match status" value="1"/>
</dbReference>
<sequence length="252" mass="28816">MYKIGQLARLAHISVRALHHYDDIDLVRPSGRSESGYRLYTERDLERLQQVLFFRELGFPLERIARILADPTFDRRAALIEQRARLTADAERTRALIELVDRTLSTMDEGAPMKPEDMFEGFDPSKYEEEAKARWGHTEAYAQSLERARSYGQADWQTIHAEAAATTRAFAELFQSGVSSGDPRAMDLAEQHRQHIDRWFYACSYAMHVGLGRMYVADARFAASYEKYAAGLAQFIADAIRFNASRYGEACE</sequence>
<dbReference type="CDD" id="cd01106">
    <property type="entry name" value="HTH_TipAL-Mta"/>
    <property type="match status" value="1"/>
</dbReference>
<dbReference type="Proteomes" id="UP001370348">
    <property type="component" value="Chromosome"/>
</dbReference>
<dbReference type="SUPFAM" id="SSF46955">
    <property type="entry name" value="Putative DNA-binding domain"/>
    <property type="match status" value="1"/>
</dbReference>
<evidence type="ECO:0000256" key="2">
    <source>
        <dbReference type="ARBA" id="ARBA00023125"/>
    </source>
</evidence>
<gene>
    <name evidence="6" type="ORF">LZC94_01825</name>
</gene>